<protein>
    <submittedName>
        <fullName evidence="2">Uncharacterized protein</fullName>
    </submittedName>
</protein>
<reference evidence="2 3" key="1">
    <citation type="submission" date="2012-11" db="EMBL/GenBank/DDBJ databases">
        <title>FINISHED of Natronococcus occultus SP4, DSM 3396.</title>
        <authorList>
            <consortium name="DOE Joint Genome Institute"/>
            <person name="Eisen J."/>
            <person name="Huntemann M."/>
            <person name="Wei C.-L."/>
            <person name="Han J."/>
            <person name="Detter J.C."/>
            <person name="Han C."/>
            <person name="Tapia R."/>
            <person name="Chen A."/>
            <person name="Kyrpides N."/>
            <person name="Mavromatis K."/>
            <person name="Markowitz V."/>
            <person name="Szeto E."/>
            <person name="Ivanova N."/>
            <person name="Mikhailova N."/>
            <person name="Ovchinnikova G."/>
            <person name="Pagani I."/>
            <person name="Pati A."/>
            <person name="Goodwin L."/>
            <person name="Nordberg H.P."/>
            <person name="Cantor M.N."/>
            <person name="Hua S.X."/>
            <person name="Woyke T."/>
            <person name="Eisen J."/>
            <person name="Klenk H.-P."/>
            <person name="Klenk H.-P."/>
        </authorList>
    </citation>
    <scope>NUCLEOTIDE SEQUENCE [LARGE SCALE GENOMIC DNA]</scope>
    <source>
        <strain evidence="2 3">SP4</strain>
    </source>
</reference>
<dbReference type="HOGENOM" id="CLU_142037_0_0_2"/>
<dbReference type="GeneID" id="14402668"/>
<keyword evidence="3" id="KW-1185">Reference proteome</keyword>
<feature type="region of interest" description="Disordered" evidence="1">
    <location>
        <begin position="1"/>
        <end position="94"/>
    </location>
</feature>
<gene>
    <name evidence="2" type="ORF">Natoc_1227</name>
</gene>
<evidence type="ECO:0000313" key="3">
    <source>
        <dbReference type="Proteomes" id="UP000010878"/>
    </source>
</evidence>
<dbReference type="KEGG" id="nou:Natoc_1227"/>
<organism evidence="2 3">
    <name type="scientific">Natronococcus occultus SP4</name>
    <dbReference type="NCBI Taxonomy" id="694430"/>
    <lineage>
        <taxon>Archaea</taxon>
        <taxon>Methanobacteriati</taxon>
        <taxon>Methanobacteriota</taxon>
        <taxon>Stenosarchaea group</taxon>
        <taxon>Halobacteria</taxon>
        <taxon>Halobacteriales</taxon>
        <taxon>Natrialbaceae</taxon>
        <taxon>Natronococcus</taxon>
    </lineage>
</organism>
<proteinExistence type="predicted"/>
<evidence type="ECO:0000313" key="2">
    <source>
        <dbReference type="EMBL" id="AGB37058.1"/>
    </source>
</evidence>
<dbReference type="AlphaFoldDB" id="L0JYW2"/>
<dbReference type="Proteomes" id="UP000010878">
    <property type="component" value="Chromosome"/>
</dbReference>
<dbReference type="InterPro" id="IPR058276">
    <property type="entry name" value="DUF7970"/>
</dbReference>
<accession>L0JYW2</accession>
<evidence type="ECO:0000256" key="1">
    <source>
        <dbReference type="SAM" id="MobiDB-lite"/>
    </source>
</evidence>
<dbReference type="Pfam" id="PF25925">
    <property type="entry name" value="DUF7970"/>
    <property type="match status" value="1"/>
</dbReference>
<sequence length="156" mass="16714">MSGFKSGASSDDPFGTETEPEDGKEADESTDAQAEAGPSSEDDTKPSTSDSGTELESRSTADSESHTDDGGGAAPANGGLPWIYSRDSISDDRPKTVQLHLQESTLDHQRETRRSLESELGESVKKADLREAALLVGMTRTDEVADVLREWGYDFG</sequence>
<name>L0JYW2_9EURY</name>
<dbReference type="OrthoDB" id="205962at2157"/>
<feature type="compositionally biased region" description="Basic and acidic residues" evidence="1">
    <location>
        <begin position="55"/>
        <end position="69"/>
    </location>
</feature>
<dbReference type="RefSeq" id="WP_015320509.1">
    <property type="nucleotide sequence ID" value="NC_019974.1"/>
</dbReference>
<dbReference type="EMBL" id="CP003929">
    <property type="protein sequence ID" value="AGB37058.1"/>
    <property type="molecule type" value="Genomic_DNA"/>
</dbReference>
<dbReference type="eggNOG" id="arCOG02801">
    <property type="taxonomic scope" value="Archaea"/>
</dbReference>